<accession>K9ET16</accession>
<sequence>MLVLSEIMRNFVLHYLSIMPTESLVTFSRK</sequence>
<evidence type="ECO:0000313" key="1">
    <source>
        <dbReference type="EMBL" id="EKU92305.1"/>
    </source>
</evidence>
<reference evidence="1 2" key="1">
    <citation type="submission" date="2012-09" db="EMBL/GenBank/DDBJ databases">
        <title>The Genome Sequence of Bacteroides oleiciplenus YIT 12058.</title>
        <authorList>
            <consortium name="The Broad Institute Genome Sequencing Platform"/>
            <person name="Earl A."/>
            <person name="Ward D."/>
            <person name="Feldgarden M."/>
            <person name="Gevers D."/>
            <person name="Morotomi M."/>
            <person name="Walker B."/>
            <person name="Young S.K."/>
            <person name="Zeng Q."/>
            <person name="Gargeya S."/>
            <person name="Fitzgerald M."/>
            <person name="Haas B."/>
            <person name="Abouelleil A."/>
            <person name="Alvarado L."/>
            <person name="Arachchi H.M."/>
            <person name="Berlin A.M."/>
            <person name="Chapman S.B."/>
            <person name="Goldberg J."/>
            <person name="Griggs A."/>
            <person name="Gujja S."/>
            <person name="Hansen M."/>
            <person name="Howarth C."/>
            <person name="Imamovic A."/>
            <person name="Larimer J."/>
            <person name="McCowen C."/>
            <person name="Montmayeur A."/>
            <person name="Murphy C."/>
            <person name="Neiman D."/>
            <person name="Pearson M."/>
            <person name="Priest M."/>
            <person name="Roberts A."/>
            <person name="Saif S."/>
            <person name="Shea T."/>
            <person name="Sisk P."/>
            <person name="Sykes S."/>
            <person name="Wortman J."/>
            <person name="Nusbaum C."/>
            <person name="Birren B."/>
        </authorList>
    </citation>
    <scope>NUCLEOTIDE SEQUENCE [LARGE SCALE GENOMIC DNA]</scope>
    <source>
        <strain evidence="1 2">YIT 12058</strain>
    </source>
</reference>
<protein>
    <submittedName>
        <fullName evidence="1">Uncharacterized protein</fullName>
    </submittedName>
</protein>
<dbReference type="Proteomes" id="UP000009872">
    <property type="component" value="Unassembled WGS sequence"/>
</dbReference>
<name>K9ET16_9BACE</name>
<dbReference type="HOGENOM" id="CLU_3402136_0_0_10"/>
<organism evidence="1 2">
    <name type="scientific">Bacteroides oleiciplenus YIT 12058</name>
    <dbReference type="NCBI Taxonomy" id="742727"/>
    <lineage>
        <taxon>Bacteria</taxon>
        <taxon>Pseudomonadati</taxon>
        <taxon>Bacteroidota</taxon>
        <taxon>Bacteroidia</taxon>
        <taxon>Bacteroidales</taxon>
        <taxon>Bacteroidaceae</taxon>
        <taxon>Bacteroides</taxon>
    </lineage>
</organism>
<gene>
    <name evidence="1" type="ORF">HMPREF9447_00755</name>
</gene>
<keyword evidence="2" id="KW-1185">Reference proteome</keyword>
<proteinExistence type="predicted"/>
<evidence type="ECO:0000313" key="2">
    <source>
        <dbReference type="Proteomes" id="UP000009872"/>
    </source>
</evidence>
<dbReference type="AlphaFoldDB" id="K9ET16"/>
<dbReference type="EMBL" id="ADLF01000002">
    <property type="protein sequence ID" value="EKU92305.1"/>
    <property type="molecule type" value="Genomic_DNA"/>
</dbReference>
<comment type="caution">
    <text evidence="1">The sequence shown here is derived from an EMBL/GenBank/DDBJ whole genome shotgun (WGS) entry which is preliminary data.</text>
</comment>